<gene>
    <name evidence="1" type="ORF">METZ01_LOCUS335529</name>
</gene>
<dbReference type="AlphaFoldDB" id="A0A382QCQ8"/>
<organism evidence="1">
    <name type="scientific">marine metagenome</name>
    <dbReference type="NCBI Taxonomy" id="408172"/>
    <lineage>
        <taxon>unclassified sequences</taxon>
        <taxon>metagenomes</taxon>
        <taxon>ecological metagenomes</taxon>
    </lineage>
</organism>
<protein>
    <submittedName>
        <fullName evidence="1">Uncharacterized protein</fullName>
    </submittedName>
</protein>
<proteinExistence type="predicted"/>
<evidence type="ECO:0000313" key="1">
    <source>
        <dbReference type="EMBL" id="SVC82675.1"/>
    </source>
</evidence>
<reference evidence="1" key="1">
    <citation type="submission" date="2018-05" db="EMBL/GenBank/DDBJ databases">
        <authorList>
            <person name="Lanie J.A."/>
            <person name="Ng W.-L."/>
            <person name="Kazmierczak K.M."/>
            <person name="Andrzejewski T.M."/>
            <person name="Davidsen T.M."/>
            <person name="Wayne K.J."/>
            <person name="Tettelin H."/>
            <person name="Glass J.I."/>
            <person name="Rusch D."/>
            <person name="Podicherti R."/>
            <person name="Tsui H.-C.T."/>
            <person name="Winkler M.E."/>
        </authorList>
    </citation>
    <scope>NUCLEOTIDE SEQUENCE</scope>
</reference>
<accession>A0A382QCQ8</accession>
<sequence>MMKKKWFWIPELMVVLGIIGILEGANALYPITGPIYQYLHMTFDPPTAWVPGTKGKDACWNYVYADRVGDGNGWVEGENEDSRRQIPGRQDLIRELADAGIVNAYSPNYSHKTIREAVDAGIVNGVGRPEYRNSEGSGWRTEILLSII</sequence>
<dbReference type="EMBL" id="UINC01113216">
    <property type="protein sequence ID" value="SVC82675.1"/>
    <property type="molecule type" value="Genomic_DNA"/>
</dbReference>
<name>A0A382QCQ8_9ZZZZ</name>
<feature type="non-terminal residue" evidence="1">
    <location>
        <position position="148"/>
    </location>
</feature>